<sequence>MQPFRSLSGDGYSSTARKSNWGAFERSTSPFGIDGLSPQADDVVESEKELPPIQSPIGMDNAFGYSRDNSPPAHILNIFSPSERSESLLKALTLSPNATSSEQEFTDEEFENFNLPPSAVSDDHEEFFGMGGMEDVGTSTPVDYAYNPPPSRKAFVTNPAFELNQPVRQKVTSPTLSRGFGNYVHGQQPRFGYDSHHPGFASSFTPSQQRDTSINHNIHGSSSYEAPQYLHDNHLSRSPNRHPTAATSKSPLGYRTIGTNQFSQQINPDPPSGSEDSPPNQWGEHPCGEHPSRTLFVRNINSNVEEAELKQLFEDFGAIRSMYTSCKHRGFVMISYYDIRHAKNAMRTLQGKNLRRRKLDIHYSIPKENPPEKDQNQGTLVVFNLDPSITKDELRDIFGVHGEIKEIRETPNKRHHKFIEFYDVRCAEQAMKCLNKTEIKSKKIKIEPSRPGGRKSQNSAPRDDNSLSNSPEHAHVSDFPHLSKSAPNQPNYFTPSPIDSVNVSIQRRQPVTVTVPSSQQPVWPQPPTSHHRPLRSISLPPNAPHPNSNSTTTERTRSRQDDKRQFALNITAVQQGIDCRTTLMIKNIPNKYTQKMLLSTVDETHKGLYDFFYLPIDFKNKCNVGYAFINFIDPKSIVSFYQQLHNTKWEKFNSEKVCNIAYARIQGKDNLIAHFQNSSLMSEDKKCRPIIFHSTGPKMGQQAPFPVGSNVRSRGKEEKRISQSGDRVKPEAVKRRSRSYSCK</sequence>
<dbReference type="Gene3D" id="3.30.70.330">
    <property type="match status" value="3"/>
</dbReference>
<feature type="region of interest" description="Disordered" evidence="4">
    <location>
        <begin position="511"/>
        <end position="563"/>
    </location>
</feature>
<dbReference type="InterPro" id="IPR000504">
    <property type="entry name" value="RRM_dom"/>
</dbReference>
<evidence type="ECO:0000256" key="1">
    <source>
        <dbReference type="ARBA" id="ARBA00022737"/>
    </source>
</evidence>
<protein>
    <recommendedName>
        <fullName evidence="5">RRM domain-containing protein</fullName>
    </recommendedName>
</protein>
<dbReference type="SUPFAM" id="SSF54928">
    <property type="entry name" value="RNA-binding domain, RBD"/>
    <property type="match status" value="2"/>
</dbReference>
<dbReference type="InterPro" id="IPR034453">
    <property type="entry name" value="MEI2-like_RRM1"/>
</dbReference>
<dbReference type="PROSITE" id="PS50102">
    <property type="entry name" value="RRM"/>
    <property type="match status" value="2"/>
</dbReference>
<feature type="compositionally biased region" description="Basic and acidic residues" evidence="4">
    <location>
        <begin position="554"/>
        <end position="563"/>
    </location>
</feature>
<dbReference type="PANTHER" id="PTHR23189">
    <property type="entry name" value="RNA RECOGNITION MOTIF-CONTAINING"/>
    <property type="match status" value="1"/>
</dbReference>
<feature type="domain" description="RRM" evidence="5">
    <location>
        <begin position="378"/>
        <end position="451"/>
    </location>
</feature>
<dbReference type="Pfam" id="PF04059">
    <property type="entry name" value="RRM_2"/>
    <property type="match status" value="1"/>
</dbReference>
<dbReference type="InterPro" id="IPR035979">
    <property type="entry name" value="RBD_domain_sf"/>
</dbReference>
<dbReference type="InterPro" id="IPR012677">
    <property type="entry name" value="Nucleotide-bd_a/b_plait_sf"/>
</dbReference>
<evidence type="ECO:0000256" key="2">
    <source>
        <dbReference type="ARBA" id="ARBA00022884"/>
    </source>
</evidence>
<feature type="compositionally biased region" description="Polar residues" evidence="4">
    <location>
        <begin position="455"/>
        <end position="471"/>
    </location>
</feature>
<name>A0A7S4ML34_9EUKA</name>
<evidence type="ECO:0000256" key="4">
    <source>
        <dbReference type="SAM" id="MobiDB-lite"/>
    </source>
</evidence>
<feature type="domain" description="RRM" evidence="5">
    <location>
        <begin position="293"/>
        <end position="366"/>
    </location>
</feature>
<dbReference type="FunFam" id="3.30.70.330:FF:000101">
    <property type="entry name" value="Protein MEI2-like 1"/>
    <property type="match status" value="1"/>
</dbReference>
<proteinExistence type="predicted"/>
<reference evidence="6" key="1">
    <citation type="submission" date="2021-01" db="EMBL/GenBank/DDBJ databases">
        <authorList>
            <person name="Corre E."/>
            <person name="Pelletier E."/>
            <person name="Niang G."/>
            <person name="Scheremetjew M."/>
            <person name="Finn R."/>
            <person name="Kale V."/>
            <person name="Holt S."/>
            <person name="Cochrane G."/>
            <person name="Meng A."/>
            <person name="Brown T."/>
            <person name="Cohen L."/>
        </authorList>
    </citation>
    <scope>NUCLEOTIDE SEQUENCE</scope>
    <source>
        <strain evidence="6">DIVA3 518/3/11/1/6</strain>
    </source>
</reference>
<dbReference type="SMART" id="SM00360">
    <property type="entry name" value="RRM"/>
    <property type="match status" value="3"/>
</dbReference>
<dbReference type="InterPro" id="IPR034454">
    <property type="entry name" value="MEI2-like_RRM3"/>
</dbReference>
<feature type="compositionally biased region" description="Polar residues" evidence="4">
    <location>
        <begin position="202"/>
        <end position="225"/>
    </location>
</feature>
<dbReference type="GO" id="GO:0003723">
    <property type="term" value="F:RNA binding"/>
    <property type="evidence" value="ECO:0007669"/>
    <property type="project" value="UniProtKB-UniRule"/>
</dbReference>
<evidence type="ECO:0000313" key="6">
    <source>
        <dbReference type="EMBL" id="CAE2228426.1"/>
    </source>
</evidence>
<feature type="compositionally biased region" description="Low complexity" evidence="4">
    <location>
        <begin position="513"/>
        <end position="522"/>
    </location>
</feature>
<gene>
    <name evidence="6" type="ORF">VSP0166_LOCUS12096</name>
</gene>
<feature type="region of interest" description="Disordered" evidence="4">
    <location>
        <begin position="24"/>
        <end position="66"/>
    </location>
</feature>
<dbReference type="InterPro" id="IPR007201">
    <property type="entry name" value="Mei2-like_Rrm_C"/>
</dbReference>
<feature type="compositionally biased region" description="Polar residues" evidence="4">
    <location>
        <begin position="485"/>
        <end position="499"/>
    </location>
</feature>
<dbReference type="Pfam" id="PF00076">
    <property type="entry name" value="RRM_1"/>
    <property type="match status" value="2"/>
</dbReference>
<dbReference type="EMBL" id="HBKP01017077">
    <property type="protein sequence ID" value="CAE2228426.1"/>
    <property type="molecule type" value="Transcribed_RNA"/>
</dbReference>
<feature type="region of interest" description="Disordered" evidence="4">
    <location>
        <begin position="444"/>
        <end position="499"/>
    </location>
</feature>
<dbReference type="CDD" id="cd12529">
    <property type="entry name" value="RRM2_MEI2_like"/>
    <property type="match status" value="1"/>
</dbReference>
<organism evidence="6">
    <name type="scientific">Vannella robusta</name>
    <dbReference type="NCBI Taxonomy" id="1487602"/>
    <lineage>
        <taxon>Eukaryota</taxon>
        <taxon>Amoebozoa</taxon>
        <taxon>Discosea</taxon>
        <taxon>Flabellinia</taxon>
        <taxon>Vannellidae</taxon>
        <taxon>Vannella</taxon>
    </lineage>
</organism>
<keyword evidence="1" id="KW-0677">Repeat</keyword>
<accession>A0A7S4ML34</accession>
<evidence type="ECO:0000256" key="3">
    <source>
        <dbReference type="PROSITE-ProRule" id="PRU00176"/>
    </source>
</evidence>
<feature type="compositionally biased region" description="Polar residues" evidence="4">
    <location>
        <begin position="257"/>
        <end position="267"/>
    </location>
</feature>
<dbReference type="CDD" id="cd12524">
    <property type="entry name" value="RRM1_MEI2_like"/>
    <property type="match status" value="1"/>
</dbReference>
<evidence type="ECO:0000259" key="5">
    <source>
        <dbReference type="PROSITE" id="PS50102"/>
    </source>
</evidence>
<dbReference type="GO" id="GO:0045927">
    <property type="term" value="P:positive regulation of growth"/>
    <property type="evidence" value="ECO:0007669"/>
    <property type="project" value="UniProtKB-ARBA"/>
</dbReference>
<dbReference type="GO" id="GO:0045836">
    <property type="term" value="P:positive regulation of meiotic nuclear division"/>
    <property type="evidence" value="ECO:0007669"/>
    <property type="project" value="UniProtKB-ARBA"/>
</dbReference>
<feature type="region of interest" description="Disordered" evidence="4">
    <location>
        <begin position="195"/>
        <end position="290"/>
    </location>
</feature>
<feature type="region of interest" description="Disordered" evidence="4">
    <location>
        <begin position="696"/>
        <end position="743"/>
    </location>
</feature>
<keyword evidence="2 3" id="KW-0694">RNA-binding</keyword>
<feature type="compositionally biased region" description="Basic and acidic residues" evidence="4">
    <location>
        <begin position="714"/>
        <end position="734"/>
    </location>
</feature>
<dbReference type="FunFam" id="3.30.70.330:FF:000063">
    <property type="entry name" value="MEI2-like protein 5 isoform 2"/>
    <property type="match status" value="1"/>
</dbReference>
<dbReference type="CDD" id="cd12531">
    <property type="entry name" value="RRM3_MEI2_like"/>
    <property type="match status" value="1"/>
</dbReference>
<dbReference type="AlphaFoldDB" id="A0A7S4ML34"/>